<feature type="region of interest" description="Disordered" evidence="1">
    <location>
        <begin position="49"/>
        <end position="87"/>
    </location>
</feature>
<dbReference type="HOGENOM" id="CLU_085885_1_0_1"/>
<evidence type="ECO:0000313" key="2">
    <source>
        <dbReference type="EMBL" id="EAL73773.1"/>
    </source>
</evidence>
<dbReference type="KEGG" id="ddi:DDB_G0267334"/>
<dbReference type="dictyBase" id="DDB_G0267334"/>
<keyword evidence="3" id="KW-1185">Reference proteome</keyword>
<dbReference type="VEuPathDB" id="AmoebaDB:DDB_G0267334"/>
<proteinExistence type="predicted"/>
<feature type="compositionally biased region" description="Acidic residues" evidence="1">
    <location>
        <begin position="66"/>
        <end position="77"/>
    </location>
</feature>
<dbReference type="AlphaFoldDB" id="Q55GY8"/>
<evidence type="ECO:0000313" key="3">
    <source>
        <dbReference type="Proteomes" id="UP000002195"/>
    </source>
</evidence>
<dbReference type="EMBL" id="AAFI02000001">
    <property type="protein sequence ID" value="EAL73773.1"/>
    <property type="molecule type" value="Genomic_DNA"/>
</dbReference>
<accession>Q55GY8</accession>
<protein>
    <submittedName>
        <fullName evidence="2">Uncharacterized protein</fullName>
    </submittedName>
</protein>
<dbReference type="PhylomeDB" id="Q55GY8"/>
<evidence type="ECO:0000256" key="1">
    <source>
        <dbReference type="SAM" id="MobiDB-lite"/>
    </source>
</evidence>
<feature type="region of interest" description="Disordered" evidence="1">
    <location>
        <begin position="1"/>
        <end position="22"/>
    </location>
</feature>
<name>Q55GY8_DICDI</name>
<dbReference type="InParanoid" id="Q55GY8"/>
<organism evidence="2 3">
    <name type="scientific">Dictyostelium discoideum</name>
    <name type="common">Social amoeba</name>
    <dbReference type="NCBI Taxonomy" id="44689"/>
    <lineage>
        <taxon>Eukaryota</taxon>
        <taxon>Amoebozoa</taxon>
        <taxon>Evosea</taxon>
        <taxon>Eumycetozoa</taxon>
        <taxon>Dictyostelia</taxon>
        <taxon>Dictyosteliales</taxon>
        <taxon>Dictyosteliaceae</taxon>
        <taxon>Dictyostelium</taxon>
    </lineage>
</organism>
<dbReference type="GeneID" id="8615851"/>
<dbReference type="PaxDb" id="44689-DDB0189906"/>
<comment type="caution">
    <text evidence="2">The sequence shown here is derived from an EMBL/GenBank/DDBJ whole genome shotgun (WGS) entry which is preliminary data.</text>
</comment>
<gene>
    <name evidence="2" type="ORF">DDB_G0267334</name>
</gene>
<reference evidence="2 3" key="1">
    <citation type="journal article" date="2005" name="Nature">
        <title>The genome of the social amoeba Dictyostelium discoideum.</title>
        <authorList>
            <consortium name="The Dictyostelium discoideum Sequencing Consortium"/>
            <person name="Eichinger L."/>
            <person name="Pachebat J.A."/>
            <person name="Glockner G."/>
            <person name="Rajandream M.A."/>
            <person name="Sucgang R."/>
            <person name="Berriman M."/>
            <person name="Song J."/>
            <person name="Olsen R."/>
            <person name="Szafranski K."/>
            <person name="Xu Q."/>
            <person name="Tunggal B."/>
            <person name="Kummerfeld S."/>
            <person name="Madera M."/>
            <person name="Konfortov B.A."/>
            <person name="Rivero F."/>
            <person name="Bankier A.T."/>
            <person name="Lehmann R."/>
            <person name="Hamlin N."/>
            <person name="Davies R."/>
            <person name="Gaudet P."/>
            <person name="Fey P."/>
            <person name="Pilcher K."/>
            <person name="Chen G."/>
            <person name="Saunders D."/>
            <person name="Sodergren E."/>
            <person name="Davis P."/>
            <person name="Kerhornou A."/>
            <person name="Nie X."/>
            <person name="Hall N."/>
            <person name="Anjard C."/>
            <person name="Hemphill L."/>
            <person name="Bason N."/>
            <person name="Farbrother P."/>
            <person name="Desany B."/>
            <person name="Just E."/>
            <person name="Morio T."/>
            <person name="Rost R."/>
            <person name="Churcher C."/>
            <person name="Cooper J."/>
            <person name="Haydock S."/>
            <person name="van Driessche N."/>
            <person name="Cronin A."/>
            <person name="Goodhead I."/>
            <person name="Muzny D."/>
            <person name="Mourier T."/>
            <person name="Pain A."/>
            <person name="Lu M."/>
            <person name="Harper D."/>
            <person name="Lindsay R."/>
            <person name="Hauser H."/>
            <person name="James K."/>
            <person name="Quiles M."/>
            <person name="Madan Babu M."/>
            <person name="Saito T."/>
            <person name="Buchrieser C."/>
            <person name="Wardroper A."/>
            <person name="Felder M."/>
            <person name="Thangavelu M."/>
            <person name="Johnson D."/>
            <person name="Knights A."/>
            <person name="Loulseged H."/>
            <person name="Mungall K."/>
            <person name="Oliver K."/>
            <person name="Price C."/>
            <person name="Quail M.A."/>
            <person name="Urushihara H."/>
            <person name="Hernandez J."/>
            <person name="Rabbinowitsch E."/>
            <person name="Steffen D."/>
            <person name="Sanders M."/>
            <person name="Ma J."/>
            <person name="Kohara Y."/>
            <person name="Sharp S."/>
            <person name="Simmonds M."/>
            <person name="Spiegler S."/>
            <person name="Tivey A."/>
            <person name="Sugano S."/>
            <person name="White B."/>
            <person name="Walker D."/>
            <person name="Woodward J."/>
            <person name="Winckler T."/>
            <person name="Tanaka Y."/>
            <person name="Shaulsky G."/>
            <person name="Schleicher M."/>
            <person name="Weinstock G."/>
            <person name="Rosenthal A."/>
            <person name="Cox E.C."/>
            <person name="Chisholm R.L."/>
            <person name="Gibbs R."/>
            <person name="Loomis W.F."/>
            <person name="Platzer M."/>
            <person name="Kay R.R."/>
            <person name="Williams J."/>
            <person name="Dear P.H."/>
            <person name="Noegel A.A."/>
            <person name="Barrell B."/>
            <person name="Kuspa A."/>
        </authorList>
    </citation>
    <scope>NUCLEOTIDE SEQUENCE [LARGE SCALE GENOMIC DNA]</scope>
    <source>
        <strain evidence="2 3">AX4</strain>
    </source>
</reference>
<dbReference type="RefSeq" id="XP_647699.1">
    <property type="nucleotide sequence ID" value="XM_642607.1"/>
</dbReference>
<dbReference type="Proteomes" id="UP000002195">
    <property type="component" value="Unassembled WGS sequence"/>
</dbReference>
<sequence>MSTTVNNNYTSSSSTSASNSAESFDLRMKSMEDQINNLSLDFTRFMKEPMFSSNTNSRSQPSHDDSDTENEQSEDESSNNVDVPTDYKLSDTLLGQYKHMVNNQGLLVEEECILKKDEISELNKVFNFPSNFQVNVAPFGTPEGITVSSNVKNND</sequence>
<feature type="compositionally biased region" description="Polar residues" evidence="1">
    <location>
        <begin position="51"/>
        <end position="60"/>
    </location>
</feature>